<evidence type="ECO:0000256" key="1">
    <source>
        <dbReference type="SAM" id="SignalP"/>
    </source>
</evidence>
<dbReference type="Proteomes" id="UP000472320">
    <property type="component" value="Unassembled WGS sequence"/>
</dbReference>
<accession>A0A6L6QHN0</accession>
<dbReference type="AlphaFoldDB" id="A0A6L6QHN0"/>
<dbReference type="EMBL" id="WNKX01000009">
    <property type="protein sequence ID" value="MTW11671.1"/>
    <property type="molecule type" value="Genomic_DNA"/>
</dbReference>
<organism evidence="2 3">
    <name type="scientific">Massilia eburnea</name>
    <dbReference type="NCBI Taxonomy" id="1776165"/>
    <lineage>
        <taxon>Bacteria</taxon>
        <taxon>Pseudomonadati</taxon>
        <taxon>Pseudomonadota</taxon>
        <taxon>Betaproteobacteria</taxon>
        <taxon>Burkholderiales</taxon>
        <taxon>Oxalobacteraceae</taxon>
        <taxon>Telluria group</taxon>
        <taxon>Massilia</taxon>
    </lineage>
</organism>
<keyword evidence="3" id="KW-1185">Reference proteome</keyword>
<feature type="signal peptide" evidence="1">
    <location>
        <begin position="1"/>
        <end position="23"/>
    </location>
</feature>
<keyword evidence="1" id="KW-0732">Signal</keyword>
<comment type="caution">
    <text evidence="2">The sequence shown here is derived from an EMBL/GenBank/DDBJ whole genome shotgun (WGS) entry which is preliminary data.</text>
</comment>
<evidence type="ECO:0000313" key="3">
    <source>
        <dbReference type="Proteomes" id="UP000472320"/>
    </source>
</evidence>
<feature type="chain" id="PRO_5026822247" evidence="1">
    <location>
        <begin position="24"/>
        <end position="195"/>
    </location>
</feature>
<evidence type="ECO:0000313" key="2">
    <source>
        <dbReference type="EMBL" id="MTW11671.1"/>
    </source>
</evidence>
<protein>
    <submittedName>
        <fullName evidence="2">Uncharacterized protein</fullName>
    </submittedName>
</protein>
<name>A0A6L6QHN0_9BURK</name>
<gene>
    <name evidence="2" type="ORF">GM658_13785</name>
</gene>
<dbReference type="RefSeq" id="WP_155454626.1">
    <property type="nucleotide sequence ID" value="NZ_WNKX01000009.1"/>
</dbReference>
<reference evidence="2 3" key="1">
    <citation type="submission" date="2019-11" db="EMBL/GenBank/DDBJ databases">
        <title>Type strains purchased from KCTC, JCM and DSMZ.</title>
        <authorList>
            <person name="Lu H."/>
        </authorList>
    </citation>
    <scope>NUCLEOTIDE SEQUENCE [LARGE SCALE GENOMIC DNA]</scope>
    <source>
        <strain evidence="2 3">JCM 31587</strain>
    </source>
</reference>
<dbReference type="OrthoDB" id="9918328at2"/>
<sequence>MLKRLFPLVVCFGLATVSLGAAGQELTRYPTEIADFAQWEKFPAECAGYRRATIRAYAPALTDYSVAYQSYGGTLQNAVTLFFYPRLKDTSVQLRAEESEVLNAHQDAYVANRRAITLESQGKKYDASLITFEFADTVAGLRQKLSSQLLIVFLEKGTFKVRSTSPAEQGAAAEAGLRELLQCVAWSSALTKADL</sequence>
<proteinExistence type="predicted"/>